<comment type="caution">
    <text evidence="1">The sequence shown here is derived from an EMBL/GenBank/DDBJ whole genome shotgun (WGS) entry which is preliminary data.</text>
</comment>
<keyword evidence="2" id="KW-1185">Reference proteome</keyword>
<reference evidence="1" key="1">
    <citation type="journal article" date="2014" name="Int. J. Syst. Evol. Microbiol.">
        <title>Complete genome of a new Firmicutes species belonging to the dominant human colonic microbiota ('Ruminococcus bicirculans') reveals two chromosomes and a selective capacity to utilize plant glucans.</title>
        <authorList>
            <consortium name="NISC Comparative Sequencing Program"/>
            <person name="Wegmann U."/>
            <person name="Louis P."/>
            <person name="Goesmann A."/>
            <person name="Henrissat B."/>
            <person name="Duncan S.H."/>
            <person name="Flint H.J."/>
        </authorList>
    </citation>
    <scope>NUCLEOTIDE SEQUENCE</scope>
    <source>
        <strain evidence="1">NBRC 108216</strain>
    </source>
</reference>
<name>A0ABQ5V023_9PROT</name>
<organism evidence="1 2">
    <name type="scientific">Algimonas porphyrae</name>
    <dbReference type="NCBI Taxonomy" id="1128113"/>
    <lineage>
        <taxon>Bacteria</taxon>
        <taxon>Pseudomonadati</taxon>
        <taxon>Pseudomonadota</taxon>
        <taxon>Alphaproteobacteria</taxon>
        <taxon>Maricaulales</taxon>
        <taxon>Robiginitomaculaceae</taxon>
        <taxon>Algimonas</taxon>
    </lineage>
</organism>
<evidence type="ECO:0000313" key="2">
    <source>
        <dbReference type="Proteomes" id="UP001161390"/>
    </source>
</evidence>
<evidence type="ECO:0000313" key="1">
    <source>
        <dbReference type="EMBL" id="GLQ20312.1"/>
    </source>
</evidence>
<sequence>MPIILTSLVISACASTADDTTFRGEDTMSVEQAVVTPVNDLGLDDIDIPEALLSLENPYAETPETCSALSEEVVALNALLGEDLDVPEDEAERRERLALNASSSAIGSILIPFRGVVRAVSGAASNERDARMAYQRGLVRRAYLKGMAGPMGCDL</sequence>
<dbReference type="Proteomes" id="UP001161390">
    <property type="component" value="Unassembled WGS sequence"/>
</dbReference>
<proteinExistence type="predicted"/>
<accession>A0ABQ5V023</accession>
<gene>
    <name evidence="1" type="ORF">GCM10007854_12670</name>
</gene>
<protein>
    <submittedName>
        <fullName evidence="1">Uncharacterized protein</fullName>
    </submittedName>
</protein>
<reference evidence="1" key="2">
    <citation type="submission" date="2023-01" db="EMBL/GenBank/DDBJ databases">
        <title>Draft genome sequence of Algimonas porphyrae strain NBRC 108216.</title>
        <authorList>
            <person name="Sun Q."/>
            <person name="Mori K."/>
        </authorList>
    </citation>
    <scope>NUCLEOTIDE SEQUENCE</scope>
    <source>
        <strain evidence="1">NBRC 108216</strain>
    </source>
</reference>
<dbReference type="EMBL" id="BSNJ01000002">
    <property type="protein sequence ID" value="GLQ20312.1"/>
    <property type="molecule type" value="Genomic_DNA"/>
</dbReference>